<feature type="signal peptide" evidence="1">
    <location>
        <begin position="1"/>
        <end position="19"/>
    </location>
</feature>
<reference evidence="3" key="1">
    <citation type="submission" date="2016-10" db="EMBL/GenBank/DDBJ databases">
        <authorList>
            <person name="Varghese N."/>
            <person name="Submissions S."/>
        </authorList>
    </citation>
    <scope>NUCLEOTIDE SEQUENCE [LARGE SCALE GENOMIC DNA]</scope>
    <source>
        <strain evidence="3">DSM 44260</strain>
    </source>
</reference>
<accession>A0A1H9VEM1</accession>
<dbReference type="AlphaFoldDB" id="A0A1H9VEM1"/>
<evidence type="ECO:0000256" key="1">
    <source>
        <dbReference type="SAM" id="SignalP"/>
    </source>
</evidence>
<sequence length="190" mass="19868">MRILLVALVMAVAAGCTSAPPPAAKAPEIPQISTSAAKPRVERVALPASCGRLLTRQDLDEVVDTVITGRTEVVVGVGLPKIGRTGRIDCYYGIPQDQPPAAAVLTVGMAAYTDQTSARQRVQETVDAERDKGIAAEEIKVGADTGFLIEGDTRTVVVAHGTLTVAVTVAKTLATPEQVAKLADRALTER</sequence>
<evidence type="ECO:0000313" key="2">
    <source>
        <dbReference type="EMBL" id="SES20226.1"/>
    </source>
</evidence>
<organism evidence="2 3">
    <name type="scientific">Actinokineospora terrae</name>
    <dbReference type="NCBI Taxonomy" id="155974"/>
    <lineage>
        <taxon>Bacteria</taxon>
        <taxon>Bacillati</taxon>
        <taxon>Actinomycetota</taxon>
        <taxon>Actinomycetes</taxon>
        <taxon>Pseudonocardiales</taxon>
        <taxon>Pseudonocardiaceae</taxon>
        <taxon>Actinokineospora</taxon>
    </lineage>
</organism>
<dbReference type="EMBL" id="FOGI01000008">
    <property type="protein sequence ID" value="SES20226.1"/>
    <property type="molecule type" value="Genomic_DNA"/>
</dbReference>
<keyword evidence="3" id="KW-1185">Reference proteome</keyword>
<dbReference type="PROSITE" id="PS51257">
    <property type="entry name" value="PROKAR_LIPOPROTEIN"/>
    <property type="match status" value="1"/>
</dbReference>
<dbReference type="Proteomes" id="UP000199051">
    <property type="component" value="Unassembled WGS sequence"/>
</dbReference>
<evidence type="ECO:0008006" key="4">
    <source>
        <dbReference type="Google" id="ProtNLM"/>
    </source>
</evidence>
<evidence type="ECO:0000313" key="3">
    <source>
        <dbReference type="Proteomes" id="UP000199051"/>
    </source>
</evidence>
<protein>
    <recommendedName>
        <fullName evidence="4">DUF3558 domain-containing protein</fullName>
    </recommendedName>
</protein>
<feature type="chain" id="PRO_5038861521" description="DUF3558 domain-containing protein" evidence="1">
    <location>
        <begin position="20"/>
        <end position="190"/>
    </location>
</feature>
<gene>
    <name evidence="2" type="ORF">SAMN04487818_108312</name>
</gene>
<name>A0A1H9VEM1_9PSEU</name>
<dbReference type="RefSeq" id="WP_092780744.1">
    <property type="nucleotide sequence ID" value="NZ_FOGI01000008.1"/>
</dbReference>
<keyword evidence="1" id="KW-0732">Signal</keyword>
<proteinExistence type="predicted"/>